<evidence type="ECO:0000313" key="1">
    <source>
        <dbReference type="EMBL" id="KKK72264.1"/>
    </source>
</evidence>
<protein>
    <recommendedName>
        <fullName evidence="2">Nucleoside 2-deoxyribosyltransferase</fullName>
    </recommendedName>
</protein>
<organism evidence="1">
    <name type="scientific">marine sediment metagenome</name>
    <dbReference type="NCBI Taxonomy" id="412755"/>
    <lineage>
        <taxon>unclassified sequences</taxon>
        <taxon>metagenomes</taxon>
        <taxon>ecological metagenomes</taxon>
    </lineage>
</organism>
<sequence length="143" mass="16435">MKSLYMIGSLRNREEVVRISNEIRSLGIEAFDDWLSPGPEADDKWKEYEEARGRTYKEALSGWAAVNVFEFDHYHLNRCDGAVLILPAGKSCHLEAGYKAATHPLFVLMDKPDRWDVMYQFATGIAFSLDELKEMIINEREMG</sequence>
<reference evidence="1" key="1">
    <citation type="journal article" date="2015" name="Nature">
        <title>Complex archaea that bridge the gap between prokaryotes and eukaryotes.</title>
        <authorList>
            <person name="Spang A."/>
            <person name="Saw J.H."/>
            <person name="Jorgensen S.L."/>
            <person name="Zaremba-Niedzwiedzka K."/>
            <person name="Martijn J."/>
            <person name="Lind A.E."/>
            <person name="van Eijk R."/>
            <person name="Schleper C."/>
            <person name="Guy L."/>
            <person name="Ettema T.J."/>
        </authorList>
    </citation>
    <scope>NUCLEOTIDE SEQUENCE</scope>
</reference>
<evidence type="ECO:0008006" key="2">
    <source>
        <dbReference type="Google" id="ProtNLM"/>
    </source>
</evidence>
<gene>
    <name evidence="1" type="ORF">LCGC14_2905610</name>
</gene>
<proteinExistence type="predicted"/>
<name>A0A0F9A0W2_9ZZZZ</name>
<accession>A0A0F9A0W2</accession>
<dbReference type="EMBL" id="LAZR01057335">
    <property type="protein sequence ID" value="KKK72264.1"/>
    <property type="molecule type" value="Genomic_DNA"/>
</dbReference>
<comment type="caution">
    <text evidence="1">The sequence shown here is derived from an EMBL/GenBank/DDBJ whole genome shotgun (WGS) entry which is preliminary data.</text>
</comment>
<dbReference type="AlphaFoldDB" id="A0A0F9A0W2"/>